<dbReference type="Pfam" id="PF04030">
    <property type="entry name" value="ALO"/>
    <property type="match status" value="1"/>
</dbReference>
<dbReference type="Proteomes" id="UP000424872">
    <property type="component" value="Chromosome"/>
</dbReference>
<evidence type="ECO:0000313" key="6">
    <source>
        <dbReference type="EMBL" id="QGR07838.1"/>
    </source>
</evidence>
<dbReference type="SUPFAM" id="SSF56176">
    <property type="entry name" value="FAD-binding/transporter-associated domain-like"/>
    <property type="match status" value="1"/>
</dbReference>
<dbReference type="EMBL" id="JAUOOM010000001">
    <property type="protein sequence ID" value="MDO6405319.1"/>
    <property type="molecule type" value="Genomic_DNA"/>
</dbReference>
<dbReference type="GO" id="GO:0016020">
    <property type="term" value="C:membrane"/>
    <property type="evidence" value="ECO:0007669"/>
    <property type="project" value="InterPro"/>
</dbReference>
<dbReference type="EMBL" id="CP024636">
    <property type="protein sequence ID" value="QGR07838.1"/>
    <property type="molecule type" value="Genomic_DNA"/>
</dbReference>
<accession>A0AAP9H761</accession>
<keyword evidence="8" id="KW-1185">Reference proteome</keyword>
<dbReference type="InterPro" id="IPR016166">
    <property type="entry name" value="FAD-bd_PCMH"/>
</dbReference>
<dbReference type="InterPro" id="IPR036318">
    <property type="entry name" value="FAD-bd_PCMH-like_sf"/>
</dbReference>
<dbReference type="Gene3D" id="1.10.45.10">
    <property type="entry name" value="Vanillyl-alcohol Oxidase, Chain A, domain 4"/>
    <property type="match status" value="1"/>
</dbReference>
<evidence type="ECO:0000256" key="1">
    <source>
        <dbReference type="ARBA" id="ARBA00022630"/>
    </source>
</evidence>
<reference evidence="7" key="1">
    <citation type="submission" date="2017-11" db="EMBL/GenBank/DDBJ databases">
        <title>Genome sequence of Pantoea sp. MSR2.</title>
        <authorList>
            <person name="Nascimento F.X."/>
        </authorList>
    </citation>
    <scope>NUCLEOTIDE SEQUENCE [LARGE SCALE GENOMIC DNA]</scope>
    <source>
        <strain evidence="7">MSR2</strain>
    </source>
</reference>
<name>A0AAP9H761_9GAMM</name>
<dbReference type="Proteomes" id="UP001171299">
    <property type="component" value="Unassembled WGS sequence"/>
</dbReference>
<dbReference type="PROSITE" id="PS51387">
    <property type="entry name" value="FAD_PCMH"/>
    <property type="match status" value="1"/>
</dbReference>
<dbReference type="Pfam" id="PF01565">
    <property type="entry name" value="FAD_binding_4"/>
    <property type="match status" value="1"/>
</dbReference>
<dbReference type="AlphaFoldDB" id="A0AAP9H761"/>
<evidence type="ECO:0000313" key="7">
    <source>
        <dbReference type="Proteomes" id="UP000424872"/>
    </source>
</evidence>
<reference evidence="6" key="2">
    <citation type="journal article" date="2020" name="Environ. Microbiol.">
        <title>The extreme plant-growth-promoting properties of Pantoea phytobeneficialis MSR2 revealed by functional and genomic analysis.</title>
        <authorList>
            <person name="Nascimento F.X."/>
            <person name="Hernandez A.G."/>
            <person name="Glick B.R."/>
            <person name="Rossi M.J."/>
        </authorList>
    </citation>
    <scope>NUCLEOTIDE SEQUENCE</scope>
    <source>
        <strain evidence="6">MSR2</strain>
    </source>
</reference>
<keyword evidence="3" id="KW-0560">Oxidoreductase</keyword>
<dbReference type="Gene3D" id="3.30.465.10">
    <property type="match status" value="1"/>
</dbReference>
<evidence type="ECO:0000313" key="8">
    <source>
        <dbReference type="Proteomes" id="UP001171299"/>
    </source>
</evidence>
<sequence>MVYALVNGTITDLRLRNAVVKDSHLYPLRHTANIDNENRLWNWAQNSVVGLRAQLQRPTCEAELQQLLRQTTGKVRVLGSRLSPGRMLGVGAQDLLLDLSAMQGVIAVDDESVTFAAGTQLEQIYATLTGMDRMLASSPGVIAVQTLAGAMSTGTHGQGLDQSSLADEATRIRMVLADGSLREFTRDDADFSAVQVGLGALGIITAVTLRTRPFRLFTCHKYAVTADNLGQDLLTWNQQYELSKAWWFVDDNLLHVWNAEEANPQDQQRYYANQREVIEHGEGTDSSLNETIDQTLAQMHRDTQIHGKGGKQFRTVTRFRDFTDISGDIYQLFCRGIAVPQINVEIGVPLARTPAVIGKIKAWYAAKHPHMHYPIILRCTGPSSAWLSPAYQQPTCFFGFVVYYADDGSLSQEGLHFLTEVEKLLAAEGGRPHWGKYYDPQRYTWRDIYPQWDAFRAVRQQLDPQRRFSNDYVTALFD</sequence>
<keyword evidence="2" id="KW-0274">FAD</keyword>
<protein>
    <submittedName>
        <fullName evidence="5">D-arabinono-1,4-lactone oxidase</fullName>
    </submittedName>
</protein>
<dbReference type="PANTHER" id="PTHR43762:SF1">
    <property type="entry name" value="D-ARABINONO-1,4-LACTONE OXIDASE"/>
    <property type="match status" value="1"/>
</dbReference>
<reference evidence="5" key="3">
    <citation type="submission" date="2023-07" db="EMBL/GenBank/DDBJ databases">
        <title>The extreme plant-growth-promoting properties of Pantoea phytobeneficialis PF55 revealed by functional and genomic analysis.</title>
        <authorList>
            <person name="Nascimento F.X."/>
            <person name="Marcio R.J."/>
        </authorList>
    </citation>
    <scope>NUCLEOTIDE SEQUENCE</scope>
    <source>
        <strain evidence="5">PF55</strain>
    </source>
</reference>
<dbReference type="GO" id="GO:0003885">
    <property type="term" value="F:D-arabinono-1,4-lactone oxidase activity"/>
    <property type="evidence" value="ECO:0007669"/>
    <property type="project" value="InterPro"/>
</dbReference>
<gene>
    <name evidence="6" type="ORF">CTZ24_15975</name>
    <name evidence="5" type="ORF">Q3404_01910</name>
</gene>
<evidence type="ECO:0000313" key="5">
    <source>
        <dbReference type="EMBL" id="MDO6405319.1"/>
    </source>
</evidence>
<dbReference type="GO" id="GO:0071949">
    <property type="term" value="F:FAD binding"/>
    <property type="evidence" value="ECO:0007669"/>
    <property type="project" value="InterPro"/>
</dbReference>
<dbReference type="PIRSF" id="PIRSF000136">
    <property type="entry name" value="LGO_GLO"/>
    <property type="match status" value="1"/>
</dbReference>
<dbReference type="Gene3D" id="3.30.43.10">
    <property type="entry name" value="Uridine Diphospho-n-acetylenolpyruvylglucosamine Reductase, domain 2"/>
    <property type="match status" value="1"/>
</dbReference>
<dbReference type="InterPro" id="IPR010031">
    <property type="entry name" value="FAD_lactone_oxidase-like"/>
</dbReference>
<dbReference type="InterPro" id="IPR016169">
    <property type="entry name" value="FAD-bd_PCMH_sub2"/>
</dbReference>
<dbReference type="PANTHER" id="PTHR43762">
    <property type="entry name" value="L-GULONOLACTONE OXIDASE"/>
    <property type="match status" value="1"/>
</dbReference>
<evidence type="ECO:0000259" key="4">
    <source>
        <dbReference type="PROSITE" id="PS51387"/>
    </source>
</evidence>
<dbReference type="InterPro" id="IPR016171">
    <property type="entry name" value="Vanillyl_alc_oxidase_C-sub2"/>
</dbReference>
<dbReference type="InterPro" id="IPR016164">
    <property type="entry name" value="FAD-linked_Oxase-like_C"/>
</dbReference>
<dbReference type="KEGG" id="ppho:CTZ24_15975"/>
<feature type="domain" description="FAD-binding PCMH-type" evidence="4">
    <location>
        <begin position="48"/>
        <end position="214"/>
    </location>
</feature>
<dbReference type="Gene3D" id="3.30.70.2520">
    <property type="match status" value="1"/>
</dbReference>
<evidence type="ECO:0000256" key="3">
    <source>
        <dbReference type="ARBA" id="ARBA00023002"/>
    </source>
</evidence>
<organism evidence="6 7">
    <name type="scientific">Pantoea phytobeneficialis</name>
    <dbReference type="NCBI Taxonomy" id="2052056"/>
    <lineage>
        <taxon>Bacteria</taxon>
        <taxon>Pseudomonadati</taxon>
        <taxon>Pseudomonadota</taxon>
        <taxon>Gammaproteobacteria</taxon>
        <taxon>Enterobacterales</taxon>
        <taxon>Erwiniaceae</taxon>
        <taxon>Pantoea</taxon>
    </lineage>
</organism>
<proteinExistence type="predicted"/>
<keyword evidence="1" id="KW-0285">Flavoprotein</keyword>
<dbReference type="InterPro" id="IPR016167">
    <property type="entry name" value="FAD-bd_PCMH_sub1"/>
</dbReference>
<evidence type="ECO:0000256" key="2">
    <source>
        <dbReference type="ARBA" id="ARBA00022827"/>
    </source>
</evidence>
<dbReference type="InterPro" id="IPR007173">
    <property type="entry name" value="ALO_C"/>
</dbReference>
<dbReference type="SUPFAM" id="SSF55103">
    <property type="entry name" value="FAD-linked oxidases, C-terminal domain"/>
    <property type="match status" value="1"/>
</dbReference>
<dbReference type="InterPro" id="IPR006094">
    <property type="entry name" value="Oxid_FAD_bind_N"/>
</dbReference>